<evidence type="ECO:0000313" key="10">
    <source>
        <dbReference type="EMBL" id="KAJ8024765.1"/>
    </source>
</evidence>
<feature type="region of interest" description="Disordered" evidence="7">
    <location>
        <begin position="80"/>
        <end position="174"/>
    </location>
</feature>
<dbReference type="PROSITE" id="PS51471">
    <property type="entry name" value="FE2OG_OXY"/>
    <property type="match status" value="1"/>
</dbReference>
<reference evidence="10" key="1">
    <citation type="submission" date="2021-10" db="EMBL/GenBank/DDBJ databases">
        <title>Tropical sea cucumber genome reveals ecological adaptation and Cuvierian tubules defense mechanism.</title>
        <authorList>
            <person name="Chen T."/>
        </authorList>
    </citation>
    <scope>NUCLEOTIDE SEQUENCE</scope>
    <source>
        <strain evidence="10">Nanhai2018</strain>
        <tissue evidence="10">Muscle</tissue>
    </source>
</reference>
<keyword evidence="3" id="KW-0847">Vitamin C</keyword>
<sequence length="475" mass="54492">MARNRKSLKNRLKTLQNPEEMNKRMDKMKENKQIKLFLVLLLPTIFLVVGLMIFPPWGKMEIASKVDTMVETVEGADKEAVNLKEEKEEEKKKEDEKEHSREKRNLKYGEEVEKEKVNVDSGKELSGSKGEVEDKQALPKREVPGDGKPSKPEKTGNSPRKLKEDEQMFKPTTQKSLNIGSVNVAGRTVLGVELKPTKSHNSSVRVYKFDNFLTDRECNGLIQAHKRHAQEFSMVDPIFCFDHISTLKKHLRDAQKKLKINESDYITGTYCLDTKFSAEMKTFLKWSSSTAFYPGESPFTKIFEDRVKEATGLNPSNGGKFQVTSYPQGVGYKTHTDCILDGYDFRDRMGTILVYLQDVAEGGETIFPELGIKVKPTKGMAIVWNNMDERGNCDPLSLHTANEVVDGHKYILQRWYYYKSFLSLGQRPPEPDVPERLPGTARVSCDEYEHGSCRWYDEWNYDHLIEYQLKKSSLS</sequence>
<feature type="domain" description="Fe2OG dioxygenase" evidence="9">
    <location>
        <begin position="315"/>
        <end position="418"/>
    </location>
</feature>
<dbReference type="FunFam" id="2.60.120.620:FF:000054">
    <property type="entry name" value="Prolyl 4-hydroxylase subunit alpha-1"/>
    <property type="match status" value="1"/>
</dbReference>
<evidence type="ECO:0000256" key="1">
    <source>
        <dbReference type="ARBA" id="ARBA00001961"/>
    </source>
</evidence>
<dbReference type="AlphaFoldDB" id="A0A9Q0YNV1"/>
<dbReference type="GO" id="GO:0031418">
    <property type="term" value="F:L-ascorbic acid binding"/>
    <property type="evidence" value="ECO:0007669"/>
    <property type="project" value="UniProtKB-KW"/>
</dbReference>
<keyword evidence="6" id="KW-0408">Iron</keyword>
<evidence type="ECO:0000256" key="4">
    <source>
        <dbReference type="ARBA" id="ARBA00022964"/>
    </source>
</evidence>
<dbReference type="InterPro" id="IPR006620">
    <property type="entry name" value="Pro_4_hyd_alph"/>
</dbReference>
<dbReference type="SMART" id="SM00702">
    <property type="entry name" value="P4Hc"/>
    <property type="match status" value="1"/>
</dbReference>
<dbReference type="Gene3D" id="2.60.120.620">
    <property type="entry name" value="q2cbj1_9rhob like domain"/>
    <property type="match status" value="1"/>
</dbReference>
<dbReference type="PANTHER" id="PTHR10869:SF180">
    <property type="entry name" value="FE2OG DIOXYGENASE DOMAIN-CONTAINING PROTEIN"/>
    <property type="match status" value="1"/>
</dbReference>
<feature type="compositionally biased region" description="Basic and acidic residues" evidence="7">
    <location>
        <begin position="80"/>
        <end position="123"/>
    </location>
</feature>
<keyword evidence="2" id="KW-0479">Metal-binding</keyword>
<protein>
    <submittedName>
        <fullName evidence="10">Prolyl 4-hydroxylase 4</fullName>
    </submittedName>
</protein>
<evidence type="ECO:0000259" key="9">
    <source>
        <dbReference type="PROSITE" id="PS51471"/>
    </source>
</evidence>
<evidence type="ECO:0000256" key="2">
    <source>
        <dbReference type="ARBA" id="ARBA00022723"/>
    </source>
</evidence>
<proteinExistence type="predicted"/>
<evidence type="ECO:0000256" key="5">
    <source>
        <dbReference type="ARBA" id="ARBA00023002"/>
    </source>
</evidence>
<keyword evidence="8" id="KW-0812">Transmembrane</keyword>
<feature type="compositionally biased region" description="Basic residues" evidence="7">
    <location>
        <begin position="1"/>
        <end position="12"/>
    </location>
</feature>
<evidence type="ECO:0000313" key="11">
    <source>
        <dbReference type="Proteomes" id="UP001152320"/>
    </source>
</evidence>
<keyword evidence="8" id="KW-0472">Membrane</keyword>
<comment type="caution">
    <text evidence="10">The sequence shown here is derived from an EMBL/GenBank/DDBJ whole genome shotgun (WGS) entry which is preliminary data.</text>
</comment>
<feature type="region of interest" description="Disordered" evidence="7">
    <location>
        <begin position="1"/>
        <end position="20"/>
    </location>
</feature>
<evidence type="ECO:0000256" key="3">
    <source>
        <dbReference type="ARBA" id="ARBA00022896"/>
    </source>
</evidence>
<dbReference type="Proteomes" id="UP001152320">
    <property type="component" value="Chromosome 18"/>
</dbReference>
<dbReference type="GO" id="GO:0005506">
    <property type="term" value="F:iron ion binding"/>
    <property type="evidence" value="ECO:0007669"/>
    <property type="project" value="InterPro"/>
</dbReference>
<keyword evidence="11" id="KW-1185">Reference proteome</keyword>
<dbReference type="InterPro" id="IPR044862">
    <property type="entry name" value="Pro_4_hyd_alph_FE2OG_OXY"/>
</dbReference>
<dbReference type="Pfam" id="PF13640">
    <property type="entry name" value="2OG-FeII_Oxy_3"/>
    <property type="match status" value="1"/>
</dbReference>
<evidence type="ECO:0000256" key="6">
    <source>
        <dbReference type="ARBA" id="ARBA00023004"/>
    </source>
</evidence>
<dbReference type="OrthoDB" id="420380at2759"/>
<dbReference type="PANTHER" id="PTHR10869">
    <property type="entry name" value="PROLYL 4-HYDROXYLASE ALPHA SUBUNIT"/>
    <property type="match status" value="1"/>
</dbReference>
<dbReference type="InterPro" id="IPR045054">
    <property type="entry name" value="P4HA-like"/>
</dbReference>
<keyword evidence="8" id="KW-1133">Transmembrane helix</keyword>
<keyword evidence="4" id="KW-0223">Dioxygenase</keyword>
<organism evidence="10 11">
    <name type="scientific">Holothuria leucospilota</name>
    <name type="common">Black long sea cucumber</name>
    <name type="synonym">Mertensiothuria leucospilota</name>
    <dbReference type="NCBI Taxonomy" id="206669"/>
    <lineage>
        <taxon>Eukaryota</taxon>
        <taxon>Metazoa</taxon>
        <taxon>Echinodermata</taxon>
        <taxon>Eleutherozoa</taxon>
        <taxon>Echinozoa</taxon>
        <taxon>Holothuroidea</taxon>
        <taxon>Aspidochirotacea</taxon>
        <taxon>Aspidochirotida</taxon>
        <taxon>Holothuriidae</taxon>
        <taxon>Holothuria</taxon>
    </lineage>
</organism>
<dbReference type="EMBL" id="JAIZAY010000018">
    <property type="protein sequence ID" value="KAJ8024765.1"/>
    <property type="molecule type" value="Genomic_DNA"/>
</dbReference>
<gene>
    <name evidence="10" type="ORF">HOLleu_34769</name>
</gene>
<feature type="transmembrane region" description="Helical" evidence="8">
    <location>
        <begin position="34"/>
        <end position="57"/>
    </location>
</feature>
<accession>A0A9Q0YNV1</accession>
<dbReference type="GO" id="GO:0004656">
    <property type="term" value="F:procollagen-proline 4-dioxygenase activity"/>
    <property type="evidence" value="ECO:0007669"/>
    <property type="project" value="TreeGrafter"/>
</dbReference>
<comment type="cofactor">
    <cofactor evidence="1">
        <name>L-ascorbate</name>
        <dbReference type="ChEBI" id="CHEBI:38290"/>
    </cofactor>
</comment>
<evidence type="ECO:0000256" key="8">
    <source>
        <dbReference type="SAM" id="Phobius"/>
    </source>
</evidence>
<evidence type="ECO:0000256" key="7">
    <source>
        <dbReference type="SAM" id="MobiDB-lite"/>
    </source>
</evidence>
<dbReference type="GO" id="GO:0005783">
    <property type="term" value="C:endoplasmic reticulum"/>
    <property type="evidence" value="ECO:0007669"/>
    <property type="project" value="TreeGrafter"/>
</dbReference>
<keyword evidence="5" id="KW-0560">Oxidoreductase</keyword>
<dbReference type="InterPro" id="IPR005123">
    <property type="entry name" value="Oxoglu/Fe-dep_dioxygenase_dom"/>
</dbReference>
<feature type="compositionally biased region" description="Basic and acidic residues" evidence="7">
    <location>
        <begin position="130"/>
        <end position="154"/>
    </location>
</feature>
<name>A0A9Q0YNV1_HOLLE</name>